<name>A0A448X3V1_9PLAT</name>
<organism evidence="2 3">
    <name type="scientific">Protopolystoma xenopodis</name>
    <dbReference type="NCBI Taxonomy" id="117903"/>
    <lineage>
        <taxon>Eukaryota</taxon>
        <taxon>Metazoa</taxon>
        <taxon>Spiralia</taxon>
        <taxon>Lophotrochozoa</taxon>
        <taxon>Platyhelminthes</taxon>
        <taxon>Monogenea</taxon>
        <taxon>Polyopisthocotylea</taxon>
        <taxon>Polystomatidea</taxon>
        <taxon>Polystomatidae</taxon>
        <taxon>Protopolystoma</taxon>
    </lineage>
</organism>
<gene>
    <name evidence="2" type="ORF">PXEA_LOCUS20824</name>
</gene>
<feature type="compositionally biased region" description="Pro residues" evidence="1">
    <location>
        <begin position="10"/>
        <end position="21"/>
    </location>
</feature>
<feature type="region of interest" description="Disordered" evidence="1">
    <location>
        <begin position="1"/>
        <end position="21"/>
    </location>
</feature>
<dbReference type="AlphaFoldDB" id="A0A448X3V1"/>
<accession>A0A448X3V1</accession>
<comment type="caution">
    <text evidence="2">The sequence shown here is derived from an EMBL/GenBank/DDBJ whole genome shotgun (WGS) entry which is preliminary data.</text>
</comment>
<proteinExistence type="predicted"/>
<evidence type="ECO:0000256" key="1">
    <source>
        <dbReference type="SAM" id="MobiDB-lite"/>
    </source>
</evidence>
<feature type="compositionally biased region" description="Low complexity" evidence="1">
    <location>
        <begin position="66"/>
        <end position="84"/>
    </location>
</feature>
<evidence type="ECO:0000313" key="3">
    <source>
        <dbReference type="Proteomes" id="UP000784294"/>
    </source>
</evidence>
<sequence length="84" mass="9028">MATSLAPTPASAPTPTPPPFLTPGLVSALVQAHLTDSVGLANSLGPLMRAMSLLAHRQAQASMLTQAHRQQRQQQKQQQQQHQQ</sequence>
<keyword evidence="3" id="KW-1185">Reference proteome</keyword>
<evidence type="ECO:0000313" key="2">
    <source>
        <dbReference type="EMBL" id="VEL27384.1"/>
    </source>
</evidence>
<reference evidence="2" key="1">
    <citation type="submission" date="2018-11" db="EMBL/GenBank/DDBJ databases">
        <authorList>
            <consortium name="Pathogen Informatics"/>
        </authorList>
    </citation>
    <scope>NUCLEOTIDE SEQUENCE</scope>
</reference>
<dbReference type="EMBL" id="CAAALY010086874">
    <property type="protein sequence ID" value="VEL27384.1"/>
    <property type="molecule type" value="Genomic_DNA"/>
</dbReference>
<protein>
    <submittedName>
        <fullName evidence="2">Uncharacterized protein</fullName>
    </submittedName>
</protein>
<feature type="region of interest" description="Disordered" evidence="1">
    <location>
        <begin position="60"/>
        <end position="84"/>
    </location>
</feature>
<dbReference type="Proteomes" id="UP000784294">
    <property type="component" value="Unassembled WGS sequence"/>
</dbReference>